<sequence>MEITIGLTTWKEHQALIKAARPLTLREYAQHLPVVEVDTFFYALPRLSTVQAWLGEVTPAFQFTVKAHQAMTKHPQAQLPAGQSLAELFAQFRQVIGPLVAAGQLKAVLFQFPPTFLATPANIEYLMQIRRWLPKLPLAVEFRHQSWFKAGVRQSLINYCQELGLILVAADEPHQLPASVPFVLATTNPRLALVRLHGRNSAGWQHTGADWRAKRTLYSYSAQELAELGAAITSLQPAPAEVCVIFNNNSGGDAAPNALALRDYLGLHFTGLVPPDPEQLDLF</sequence>
<dbReference type="Gene3D" id="3.20.20.410">
    <property type="entry name" value="Protein of unknown function UPF0759"/>
    <property type="match status" value="1"/>
</dbReference>
<proteinExistence type="predicted"/>
<evidence type="ECO:0008006" key="3">
    <source>
        <dbReference type="Google" id="ProtNLM"/>
    </source>
</evidence>
<comment type="caution">
    <text evidence="1">The sequence shown here is derived from an EMBL/GenBank/DDBJ whole genome shotgun (WGS) entry which is preliminary data.</text>
</comment>
<gene>
    <name evidence="1" type="ORF">FC43_GL000240</name>
</gene>
<dbReference type="Proteomes" id="UP000050816">
    <property type="component" value="Unassembled WGS sequence"/>
</dbReference>
<organism evidence="1 2">
    <name type="scientific">Limosilactobacillus ingluviei DSM 15946</name>
    <dbReference type="NCBI Taxonomy" id="1423760"/>
    <lineage>
        <taxon>Bacteria</taxon>
        <taxon>Bacillati</taxon>
        <taxon>Bacillota</taxon>
        <taxon>Bacilli</taxon>
        <taxon>Lactobacillales</taxon>
        <taxon>Lactobacillaceae</taxon>
        <taxon>Limosilactobacillus</taxon>
    </lineage>
</organism>
<reference evidence="1 2" key="1">
    <citation type="journal article" date="2015" name="Genome Announc.">
        <title>Expanding the biotechnology potential of lactobacilli through comparative genomics of 213 strains and associated genera.</title>
        <authorList>
            <person name="Sun Z."/>
            <person name="Harris H.M."/>
            <person name="McCann A."/>
            <person name="Guo C."/>
            <person name="Argimon S."/>
            <person name="Zhang W."/>
            <person name="Yang X."/>
            <person name="Jeffery I.B."/>
            <person name="Cooney J.C."/>
            <person name="Kagawa T.F."/>
            <person name="Liu W."/>
            <person name="Song Y."/>
            <person name="Salvetti E."/>
            <person name="Wrobel A."/>
            <person name="Rasinkangas P."/>
            <person name="Parkhill J."/>
            <person name="Rea M.C."/>
            <person name="O'Sullivan O."/>
            <person name="Ritari J."/>
            <person name="Douillard F.P."/>
            <person name="Paul Ross R."/>
            <person name="Yang R."/>
            <person name="Briner A.E."/>
            <person name="Felis G.E."/>
            <person name="de Vos W.M."/>
            <person name="Barrangou R."/>
            <person name="Klaenhammer T.R."/>
            <person name="Caufield P.W."/>
            <person name="Cui Y."/>
            <person name="Zhang H."/>
            <person name="O'Toole P.W."/>
        </authorList>
    </citation>
    <scope>NUCLEOTIDE SEQUENCE [LARGE SCALE GENOMIC DNA]</scope>
    <source>
        <strain evidence="1 2">DSM 15946</strain>
    </source>
</reference>
<dbReference type="PANTHER" id="PTHR30348">
    <property type="entry name" value="UNCHARACTERIZED PROTEIN YECE"/>
    <property type="match status" value="1"/>
</dbReference>
<dbReference type="EMBL" id="AZFK01000077">
    <property type="protein sequence ID" value="KRL88308.1"/>
    <property type="molecule type" value="Genomic_DNA"/>
</dbReference>
<dbReference type="InterPro" id="IPR036520">
    <property type="entry name" value="UPF0759_sf"/>
</dbReference>
<dbReference type="SUPFAM" id="SSF117396">
    <property type="entry name" value="TM1631-like"/>
    <property type="match status" value="1"/>
</dbReference>
<accession>A0A0R1U6D3</accession>
<name>A0A0R1U6D3_9LACO</name>
<dbReference type="RefSeq" id="WP_056955306.1">
    <property type="nucleotide sequence ID" value="NZ_AZFK01000077.1"/>
</dbReference>
<dbReference type="Pfam" id="PF01904">
    <property type="entry name" value="DUF72"/>
    <property type="match status" value="1"/>
</dbReference>
<evidence type="ECO:0000313" key="1">
    <source>
        <dbReference type="EMBL" id="KRL88308.1"/>
    </source>
</evidence>
<evidence type="ECO:0000313" key="2">
    <source>
        <dbReference type="Proteomes" id="UP000050816"/>
    </source>
</evidence>
<dbReference type="PATRIC" id="fig|1423760.3.peg.258"/>
<dbReference type="AlphaFoldDB" id="A0A0R1U6D3"/>
<protein>
    <recommendedName>
        <fullName evidence="3">DUF72 domain-containing protein</fullName>
    </recommendedName>
</protein>
<dbReference type="InterPro" id="IPR002763">
    <property type="entry name" value="DUF72"/>
</dbReference>
<dbReference type="PANTHER" id="PTHR30348:SF13">
    <property type="entry name" value="UPF0759 PROTEIN YUNF"/>
    <property type="match status" value="1"/>
</dbReference>